<dbReference type="PANTHER" id="PTHR31305:SF2">
    <property type="entry name" value="SNARE-ASSOCIATED PROTEIN SNAPIN"/>
    <property type="match status" value="1"/>
</dbReference>
<evidence type="ECO:0000256" key="4">
    <source>
        <dbReference type="SAM" id="MobiDB-lite"/>
    </source>
</evidence>
<accession>A0AAD8CFA6</accession>
<dbReference type="GO" id="GO:0008333">
    <property type="term" value="P:endosome to lysosome transport"/>
    <property type="evidence" value="ECO:0007669"/>
    <property type="project" value="TreeGrafter"/>
</dbReference>
<keyword evidence="6" id="KW-1185">Reference proteome</keyword>
<dbReference type="GO" id="GO:0099078">
    <property type="term" value="C:BORC complex"/>
    <property type="evidence" value="ECO:0007669"/>
    <property type="project" value="TreeGrafter"/>
</dbReference>
<dbReference type="PANTHER" id="PTHR31305">
    <property type="entry name" value="SNARE-ASSOCIATED PROTEIN SNAPIN"/>
    <property type="match status" value="1"/>
</dbReference>
<name>A0AAD8CFA6_ACIOX</name>
<evidence type="ECO:0000313" key="5">
    <source>
        <dbReference type="EMBL" id="KAK1149786.1"/>
    </source>
</evidence>
<proteinExistence type="inferred from homology"/>
<dbReference type="GO" id="GO:0031083">
    <property type="term" value="C:BLOC-1 complex"/>
    <property type="evidence" value="ECO:0007669"/>
    <property type="project" value="InterPro"/>
</dbReference>
<dbReference type="GO" id="GO:0008021">
    <property type="term" value="C:synaptic vesicle"/>
    <property type="evidence" value="ECO:0007669"/>
    <property type="project" value="TreeGrafter"/>
</dbReference>
<organism evidence="5 6">
    <name type="scientific">Acipenser oxyrinchus oxyrinchus</name>
    <dbReference type="NCBI Taxonomy" id="40147"/>
    <lineage>
        <taxon>Eukaryota</taxon>
        <taxon>Metazoa</taxon>
        <taxon>Chordata</taxon>
        <taxon>Craniata</taxon>
        <taxon>Vertebrata</taxon>
        <taxon>Euteleostomi</taxon>
        <taxon>Actinopterygii</taxon>
        <taxon>Chondrostei</taxon>
        <taxon>Acipenseriformes</taxon>
        <taxon>Acipenseridae</taxon>
        <taxon>Acipenser</taxon>
    </lineage>
</organism>
<dbReference type="Proteomes" id="UP001230051">
    <property type="component" value="Unassembled WGS sequence"/>
</dbReference>
<dbReference type="GO" id="GO:0006886">
    <property type="term" value="P:intracellular protein transport"/>
    <property type="evidence" value="ECO:0007669"/>
    <property type="project" value="InterPro"/>
</dbReference>
<dbReference type="EMBL" id="JAGXEW010000071">
    <property type="protein sequence ID" value="KAK1149786.1"/>
    <property type="molecule type" value="Genomic_DNA"/>
</dbReference>
<feature type="region of interest" description="Disordered" evidence="4">
    <location>
        <begin position="211"/>
        <end position="246"/>
    </location>
</feature>
<sequence length="246" mass="26171">MEQTSPSTGLDTQGCVSSLPSTGLDTQGCVSSLPSTGTGYTGLCELLIQHRAGYTGLCELLTQHRAGYTGLCELLPSTGLDTQGCVSSLPSTGLDTQGCVSSLPSTGLDTQGCVSSLPSTGLDTQGLSSGFAVVNCAPCVVFFRESQVELREHIDNLASELCRINEDQKVALDLDPYVKKLLSARRRVVLVNNILQNAQERLRRLNHNVAKETARRKTMLETAGCSPRSRANNNSPGPNQPLPPHS</sequence>
<dbReference type="GO" id="GO:2000300">
    <property type="term" value="P:regulation of synaptic vesicle exocytosis"/>
    <property type="evidence" value="ECO:0007669"/>
    <property type="project" value="TreeGrafter"/>
</dbReference>
<comment type="similarity">
    <text evidence="1">Belongs to the SNAPIN family.</text>
</comment>
<evidence type="ECO:0000256" key="1">
    <source>
        <dbReference type="ARBA" id="ARBA00006111"/>
    </source>
</evidence>
<keyword evidence="2" id="KW-0175">Coiled coil</keyword>
<evidence type="ECO:0000313" key="6">
    <source>
        <dbReference type="Proteomes" id="UP001230051"/>
    </source>
</evidence>
<gene>
    <name evidence="5" type="primary">Snapin</name>
    <name evidence="5" type="ORF">AOXY_G34624</name>
</gene>
<comment type="caution">
    <text evidence="5">The sequence shown here is derived from an EMBL/GenBank/DDBJ whole genome shotgun (WGS) entry which is preliminary data.</text>
</comment>
<reference evidence="5" key="1">
    <citation type="submission" date="2022-02" db="EMBL/GenBank/DDBJ databases">
        <title>Atlantic sturgeon de novo genome assembly.</title>
        <authorList>
            <person name="Stock M."/>
            <person name="Klopp C."/>
            <person name="Guiguen Y."/>
            <person name="Cabau C."/>
            <person name="Parinello H."/>
            <person name="Santidrian Yebra-Pimentel E."/>
            <person name="Kuhl H."/>
            <person name="Dirks R.P."/>
            <person name="Guessner J."/>
            <person name="Wuertz S."/>
            <person name="Du K."/>
            <person name="Schartl M."/>
        </authorList>
    </citation>
    <scope>NUCLEOTIDE SEQUENCE</scope>
    <source>
        <strain evidence="5">STURGEONOMICS-FGT-2020</strain>
        <tissue evidence="5">Whole blood</tissue>
    </source>
</reference>
<dbReference type="InterPro" id="IPR017246">
    <property type="entry name" value="Snapin"/>
</dbReference>
<evidence type="ECO:0000256" key="3">
    <source>
        <dbReference type="ARBA" id="ARBA00033330"/>
    </source>
</evidence>
<dbReference type="InterPro" id="IPR028119">
    <property type="entry name" value="Snapin/Pallidin/Snn1"/>
</dbReference>
<dbReference type="GO" id="GO:0007040">
    <property type="term" value="P:lysosome organization"/>
    <property type="evidence" value="ECO:0007669"/>
    <property type="project" value="TreeGrafter"/>
</dbReference>
<dbReference type="Pfam" id="PF14712">
    <property type="entry name" value="Snapin_Pallidin"/>
    <property type="match status" value="1"/>
</dbReference>
<evidence type="ECO:0000256" key="2">
    <source>
        <dbReference type="ARBA" id="ARBA00023054"/>
    </source>
</evidence>
<protein>
    <recommendedName>
        <fullName evidence="3">Biogenesis of lysosome-related organelles complex 1 subunit 7</fullName>
    </recommendedName>
</protein>
<dbReference type="GO" id="GO:0016079">
    <property type="term" value="P:synaptic vesicle exocytosis"/>
    <property type="evidence" value="ECO:0007669"/>
    <property type="project" value="TreeGrafter"/>
</dbReference>
<dbReference type="GO" id="GO:0000149">
    <property type="term" value="F:SNARE binding"/>
    <property type="evidence" value="ECO:0007669"/>
    <property type="project" value="TreeGrafter"/>
</dbReference>
<dbReference type="GO" id="GO:0032418">
    <property type="term" value="P:lysosome localization"/>
    <property type="evidence" value="ECO:0007669"/>
    <property type="project" value="TreeGrafter"/>
</dbReference>
<dbReference type="AlphaFoldDB" id="A0AAD8CFA6"/>